<sequence length="462" mass="51449">MAEQLLYKKVSATKGSWIDSVQKQMEGLEPIAQRIETLLELWPELVDPVLRRSSAAAVKKYRDEKKELGIIAKFPLRSQKVAEHRADLETQRFELSRRISEARVAKKAAGEERQRAENEFKERYMEDAKNHRATLFGAVGVLEYSIGFGQFVMQNKTSTGHLFATIDRDKSTLFIDCNGASGGKKAQGSFGSIYSASTPDGETYAVKLPGSGRLCNNELEREGEIWDALQKPERHPNILQFHGTCSVGGRMFKGLLSRWVAGGLSWKESLRSWSEGQNIEFIERIASALVHMHAKAIIHGDIKLDNVVISPTPPQPLLCDFGLSVRRLLDSTRDSVKGTGSGPHLSPQVYKGLPKTAGSDTWAFGISILHALSQTVPFEDRLANVPLEQVPEEYFKLFVKSNLRPNMPANLGPAGVLTCMEETHRAMQDILNGRDGEVIARLEKWKADADPVGQEQPEREID</sequence>
<dbReference type="GO" id="GO:0004674">
    <property type="term" value="F:protein serine/threonine kinase activity"/>
    <property type="evidence" value="ECO:0007669"/>
    <property type="project" value="TreeGrafter"/>
</dbReference>
<dbReference type="HOGENOM" id="CLU_592110_0_0_1"/>
<dbReference type="AlphaFoldDB" id="A0A0C3Q1T5"/>
<keyword evidence="3" id="KW-0418">Kinase</keyword>
<evidence type="ECO:0000256" key="3">
    <source>
        <dbReference type="ARBA" id="ARBA00022777"/>
    </source>
</evidence>
<reference evidence="7" key="2">
    <citation type="submission" date="2015-01" db="EMBL/GenBank/DDBJ databases">
        <title>Evolutionary Origins and Diversification of the Mycorrhizal Mutualists.</title>
        <authorList>
            <consortium name="DOE Joint Genome Institute"/>
            <consortium name="Mycorrhizal Genomics Consortium"/>
            <person name="Kohler A."/>
            <person name="Kuo A."/>
            <person name="Nagy L.G."/>
            <person name="Floudas D."/>
            <person name="Copeland A."/>
            <person name="Barry K.W."/>
            <person name="Cichocki N."/>
            <person name="Veneault-Fourrey C."/>
            <person name="LaButti K."/>
            <person name="Lindquist E.A."/>
            <person name="Lipzen A."/>
            <person name="Lundell T."/>
            <person name="Morin E."/>
            <person name="Murat C."/>
            <person name="Riley R."/>
            <person name="Ohm R."/>
            <person name="Sun H."/>
            <person name="Tunlid A."/>
            <person name="Henrissat B."/>
            <person name="Grigoriev I.V."/>
            <person name="Hibbett D.S."/>
            <person name="Martin F."/>
        </authorList>
    </citation>
    <scope>NUCLEOTIDE SEQUENCE [LARGE SCALE GENOMIC DNA]</scope>
    <source>
        <strain evidence="7">MUT 4182</strain>
    </source>
</reference>
<dbReference type="SMART" id="SM00220">
    <property type="entry name" value="S_TKc"/>
    <property type="match status" value="1"/>
</dbReference>
<dbReference type="PROSITE" id="PS00108">
    <property type="entry name" value="PROTEIN_KINASE_ST"/>
    <property type="match status" value="1"/>
</dbReference>
<organism evidence="6 7">
    <name type="scientific">Tulasnella calospora MUT 4182</name>
    <dbReference type="NCBI Taxonomy" id="1051891"/>
    <lineage>
        <taxon>Eukaryota</taxon>
        <taxon>Fungi</taxon>
        <taxon>Dikarya</taxon>
        <taxon>Basidiomycota</taxon>
        <taxon>Agaricomycotina</taxon>
        <taxon>Agaricomycetes</taxon>
        <taxon>Cantharellales</taxon>
        <taxon>Tulasnellaceae</taxon>
        <taxon>Tulasnella</taxon>
    </lineage>
</organism>
<dbReference type="PROSITE" id="PS50011">
    <property type="entry name" value="PROTEIN_KINASE_DOM"/>
    <property type="match status" value="1"/>
</dbReference>
<keyword evidence="4" id="KW-0067">ATP-binding</keyword>
<dbReference type="InterPro" id="IPR051681">
    <property type="entry name" value="Ser/Thr_Kinases-Pseudokinases"/>
</dbReference>
<dbReference type="Gene3D" id="1.10.510.10">
    <property type="entry name" value="Transferase(Phosphotransferase) domain 1"/>
    <property type="match status" value="1"/>
</dbReference>
<feature type="domain" description="Protein kinase" evidence="5">
    <location>
        <begin position="179"/>
        <end position="462"/>
    </location>
</feature>
<evidence type="ECO:0000259" key="5">
    <source>
        <dbReference type="PROSITE" id="PS50011"/>
    </source>
</evidence>
<dbReference type="SUPFAM" id="SSF56112">
    <property type="entry name" value="Protein kinase-like (PK-like)"/>
    <property type="match status" value="1"/>
</dbReference>
<dbReference type="InterPro" id="IPR011009">
    <property type="entry name" value="Kinase-like_dom_sf"/>
</dbReference>
<dbReference type="PANTHER" id="PTHR44329">
    <property type="entry name" value="SERINE/THREONINE-PROTEIN KINASE TNNI3K-RELATED"/>
    <property type="match status" value="1"/>
</dbReference>
<dbReference type="InterPro" id="IPR008271">
    <property type="entry name" value="Ser/Thr_kinase_AS"/>
</dbReference>
<keyword evidence="1" id="KW-0808">Transferase</keyword>
<dbReference type="Pfam" id="PF00069">
    <property type="entry name" value="Pkinase"/>
    <property type="match status" value="1"/>
</dbReference>
<dbReference type="PANTHER" id="PTHR44329:SF288">
    <property type="entry name" value="MITOGEN-ACTIVATED PROTEIN KINASE KINASE KINASE 20"/>
    <property type="match status" value="1"/>
</dbReference>
<name>A0A0C3Q1T5_9AGAM</name>
<dbReference type="OrthoDB" id="3233886at2759"/>
<dbReference type="STRING" id="1051891.A0A0C3Q1T5"/>
<dbReference type="InterPro" id="IPR000719">
    <property type="entry name" value="Prot_kinase_dom"/>
</dbReference>
<evidence type="ECO:0000256" key="4">
    <source>
        <dbReference type="ARBA" id="ARBA00022840"/>
    </source>
</evidence>
<dbReference type="Proteomes" id="UP000054248">
    <property type="component" value="Unassembled WGS sequence"/>
</dbReference>
<keyword evidence="2" id="KW-0547">Nucleotide-binding</keyword>
<dbReference type="EMBL" id="KN823519">
    <property type="protein sequence ID" value="KIO16611.1"/>
    <property type="molecule type" value="Genomic_DNA"/>
</dbReference>
<proteinExistence type="predicted"/>
<gene>
    <name evidence="6" type="ORF">M407DRAFT_33738</name>
</gene>
<dbReference type="GO" id="GO:0005524">
    <property type="term" value="F:ATP binding"/>
    <property type="evidence" value="ECO:0007669"/>
    <property type="project" value="UniProtKB-KW"/>
</dbReference>
<keyword evidence="7" id="KW-1185">Reference proteome</keyword>
<evidence type="ECO:0000256" key="2">
    <source>
        <dbReference type="ARBA" id="ARBA00022741"/>
    </source>
</evidence>
<reference evidence="6 7" key="1">
    <citation type="submission" date="2014-04" db="EMBL/GenBank/DDBJ databases">
        <authorList>
            <consortium name="DOE Joint Genome Institute"/>
            <person name="Kuo A."/>
            <person name="Girlanda M."/>
            <person name="Perotto S."/>
            <person name="Kohler A."/>
            <person name="Nagy L.G."/>
            <person name="Floudas D."/>
            <person name="Copeland A."/>
            <person name="Barry K.W."/>
            <person name="Cichocki N."/>
            <person name="Veneault-Fourrey C."/>
            <person name="LaButti K."/>
            <person name="Lindquist E.A."/>
            <person name="Lipzen A."/>
            <person name="Lundell T."/>
            <person name="Morin E."/>
            <person name="Murat C."/>
            <person name="Sun H."/>
            <person name="Tunlid A."/>
            <person name="Henrissat B."/>
            <person name="Grigoriev I.V."/>
            <person name="Hibbett D.S."/>
            <person name="Martin F."/>
            <person name="Nordberg H.P."/>
            <person name="Cantor M.N."/>
            <person name="Hua S.X."/>
        </authorList>
    </citation>
    <scope>NUCLEOTIDE SEQUENCE [LARGE SCALE GENOMIC DNA]</scope>
    <source>
        <strain evidence="6 7">MUT 4182</strain>
    </source>
</reference>
<accession>A0A0C3Q1T5</accession>
<protein>
    <recommendedName>
        <fullName evidence="5">Protein kinase domain-containing protein</fullName>
    </recommendedName>
</protein>
<evidence type="ECO:0000313" key="7">
    <source>
        <dbReference type="Proteomes" id="UP000054248"/>
    </source>
</evidence>
<evidence type="ECO:0000313" key="6">
    <source>
        <dbReference type="EMBL" id="KIO16611.1"/>
    </source>
</evidence>
<evidence type="ECO:0000256" key="1">
    <source>
        <dbReference type="ARBA" id="ARBA00022679"/>
    </source>
</evidence>